<reference evidence="1 2" key="1">
    <citation type="journal article" date="2022" name="DNA Res.">
        <title>Chromosomal-level genome assembly of the orchid tree Bauhinia variegata (Leguminosae; Cercidoideae) supports the allotetraploid origin hypothesis of Bauhinia.</title>
        <authorList>
            <person name="Zhong Y."/>
            <person name="Chen Y."/>
            <person name="Zheng D."/>
            <person name="Pang J."/>
            <person name="Liu Y."/>
            <person name="Luo S."/>
            <person name="Meng S."/>
            <person name="Qian L."/>
            <person name="Wei D."/>
            <person name="Dai S."/>
            <person name="Zhou R."/>
        </authorList>
    </citation>
    <scope>NUCLEOTIDE SEQUENCE [LARGE SCALE GENOMIC DNA]</scope>
    <source>
        <strain evidence="1">BV-YZ2020</strain>
    </source>
</reference>
<accession>A0ACB9M1I3</accession>
<sequence length="245" mass="28189">MTAEPRLLARSLESCIIPFYDSLKRFLISDKSITDTIKSYAHIVCDVHRTSHNVQVLLDNGMPDLKVGLLLRRWPRAMSKQSGEFKKAVAYLKELGFNPSKSIFLIALVAKSSGKTTWQKKIDLFKKWGWSEEAIVSAFRRYPWCMLVSENKLMVVKDYFVTRLGWDPLVLARYPIVFSFSLEKTIIPRHSVLEVLQSRGLIKDAHLVSPFTIGEKAFLKKYVDCFKEEAPQLLKLYIGKRSLSQ</sequence>
<proteinExistence type="predicted"/>
<comment type="caution">
    <text evidence="1">The sequence shown here is derived from an EMBL/GenBank/DDBJ whole genome shotgun (WGS) entry which is preliminary data.</text>
</comment>
<gene>
    <name evidence="1" type="ORF">L6164_025481</name>
</gene>
<dbReference type="EMBL" id="CM039435">
    <property type="protein sequence ID" value="KAI4317625.1"/>
    <property type="molecule type" value="Genomic_DNA"/>
</dbReference>
<evidence type="ECO:0000313" key="2">
    <source>
        <dbReference type="Proteomes" id="UP000828941"/>
    </source>
</evidence>
<name>A0ACB9M1I3_BAUVA</name>
<keyword evidence="2" id="KW-1185">Reference proteome</keyword>
<organism evidence="1 2">
    <name type="scientific">Bauhinia variegata</name>
    <name type="common">Purple orchid tree</name>
    <name type="synonym">Phanera variegata</name>
    <dbReference type="NCBI Taxonomy" id="167791"/>
    <lineage>
        <taxon>Eukaryota</taxon>
        <taxon>Viridiplantae</taxon>
        <taxon>Streptophyta</taxon>
        <taxon>Embryophyta</taxon>
        <taxon>Tracheophyta</taxon>
        <taxon>Spermatophyta</taxon>
        <taxon>Magnoliopsida</taxon>
        <taxon>eudicotyledons</taxon>
        <taxon>Gunneridae</taxon>
        <taxon>Pentapetalae</taxon>
        <taxon>rosids</taxon>
        <taxon>fabids</taxon>
        <taxon>Fabales</taxon>
        <taxon>Fabaceae</taxon>
        <taxon>Cercidoideae</taxon>
        <taxon>Cercideae</taxon>
        <taxon>Bauhiniinae</taxon>
        <taxon>Bauhinia</taxon>
    </lineage>
</organism>
<evidence type="ECO:0000313" key="1">
    <source>
        <dbReference type="EMBL" id="KAI4317625.1"/>
    </source>
</evidence>
<dbReference type="Proteomes" id="UP000828941">
    <property type="component" value="Chromosome 10"/>
</dbReference>
<protein>
    <submittedName>
        <fullName evidence="1">Uncharacterized protein</fullName>
    </submittedName>
</protein>